<keyword evidence="5" id="KW-0479">Metal-binding</keyword>
<evidence type="ECO:0000313" key="10">
    <source>
        <dbReference type="Proteomes" id="UP001187531"/>
    </source>
</evidence>
<dbReference type="AlphaFoldDB" id="A0AA88HI19"/>
<organism evidence="9 10">
    <name type="scientific">Artemia franciscana</name>
    <name type="common">Brine shrimp</name>
    <name type="synonym">Artemia sanfranciscana</name>
    <dbReference type="NCBI Taxonomy" id="6661"/>
    <lineage>
        <taxon>Eukaryota</taxon>
        <taxon>Metazoa</taxon>
        <taxon>Ecdysozoa</taxon>
        <taxon>Arthropoda</taxon>
        <taxon>Crustacea</taxon>
        <taxon>Branchiopoda</taxon>
        <taxon>Anostraca</taxon>
        <taxon>Artemiidae</taxon>
        <taxon>Artemia</taxon>
    </lineage>
</organism>
<dbReference type="PANTHER" id="PTHR22930">
    <property type="match status" value="1"/>
</dbReference>
<dbReference type="GO" id="GO:0016787">
    <property type="term" value="F:hydrolase activity"/>
    <property type="evidence" value="ECO:0007669"/>
    <property type="project" value="UniProtKB-KW"/>
</dbReference>
<evidence type="ECO:0000256" key="6">
    <source>
        <dbReference type="ARBA" id="ARBA00022801"/>
    </source>
</evidence>
<sequence>MPGRLTTEQIIFIRQIIEKAIKFHHKAFIVYINFKVALDSVDLDYLEQLYGSAKQATRRWWVRPVLRKRETDGAFSKLVQDLEKEDPQWYFEYLRMTPTKFKELLAIVKSKIEKKHTNWRRPISAATRLALTIRHLATGESKRSLSYQYLIGRSTVTLIVAETTEAIWTSMKSQCLKPPTQSTFQTIADKFMRRWDFPNCIGAIDGKYIRLRCPENSGSTYFCHKRFFSVVLMAVVDADYKFQFVDVGAEGSAGDSSIFARSSFGCAILNGTIETPEPKPIPNGTILPHVFVADEAFPLKMNIMRPFPGGLSVADRQKRVYNYRLSRARLVVENAFGILAARWRIFNSPINCKLETVDSIVKACCCLHNFVMSENSQYCPINFVDAQSGNREIIPGAWRTMVSDNWLQRQQRQGANNFAVTPMTIRTKFLEYFNSGQGALPWQEEYLFG</sequence>
<keyword evidence="7" id="KW-0539">Nucleus</keyword>
<evidence type="ECO:0000256" key="2">
    <source>
        <dbReference type="ARBA" id="ARBA00004123"/>
    </source>
</evidence>
<dbReference type="Proteomes" id="UP001187531">
    <property type="component" value="Unassembled WGS sequence"/>
</dbReference>
<keyword evidence="4" id="KW-0540">Nuclease</keyword>
<evidence type="ECO:0000256" key="4">
    <source>
        <dbReference type="ARBA" id="ARBA00022722"/>
    </source>
</evidence>
<dbReference type="InterPro" id="IPR027806">
    <property type="entry name" value="HARBI1_dom"/>
</dbReference>
<dbReference type="GO" id="GO:0046872">
    <property type="term" value="F:metal ion binding"/>
    <property type="evidence" value="ECO:0007669"/>
    <property type="project" value="UniProtKB-KW"/>
</dbReference>
<dbReference type="EMBL" id="JAVRJZ010000019">
    <property type="protein sequence ID" value="KAK2707886.1"/>
    <property type="molecule type" value="Genomic_DNA"/>
</dbReference>
<keyword evidence="10" id="KW-1185">Reference proteome</keyword>
<accession>A0AA88HI19</accession>
<dbReference type="GO" id="GO:0005634">
    <property type="term" value="C:nucleus"/>
    <property type="evidence" value="ECO:0007669"/>
    <property type="project" value="UniProtKB-SubCell"/>
</dbReference>
<evidence type="ECO:0000259" key="8">
    <source>
        <dbReference type="Pfam" id="PF13359"/>
    </source>
</evidence>
<comment type="similarity">
    <text evidence="3">Belongs to the HARBI1 family.</text>
</comment>
<keyword evidence="6" id="KW-0378">Hydrolase</keyword>
<evidence type="ECO:0000313" key="9">
    <source>
        <dbReference type="EMBL" id="KAK2707886.1"/>
    </source>
</evidence>
<comment type="cofactor">
    <cofactor evidence="1">
        <name>a divalent metal cation</name>
        <dbReference type="ChEBI" id="CHEBI:60240"/>
    </cofactor>
</comment>
<evidence type="ECO:0000256" key="7">
    <source>
        <dbReference type="ARBA" id="ARBA00023242"/>
    </source>
</evidence>
<comment type="caution">
    <text evidence="9">The sequence shown here is derived from an EMBL/GenBank/DDBJ whole genome shotgun (WGS) entry which is preliminary data.</text>
</comment>
<evidence type="ECO:0000256" key="1">
    <source>
        <dbReference type="ARBA" id="ARBA00001968"/>
    </source>
</evidence>
<dbReference type="PANTHER" id="PTHR22930:SF269">
    <property type="entry name" value="NUCLEASE HARBI1-LIKE PROTEIN"/>
    <property type="match status" value="1"/>
</dbReference>
<evidence type="ECO:0000256" key="5">
    <source>
        <dbReference type="ARBA" id="ARBA00022723"/>
    </source>
</evidence>
<name>A0AA88HI19_ARTSF</name>
<reference evidence="9" key="1">
    <citation type="submission" date="2023-07" db="EMBL/GenBank/DDBJ databases">
        <title>Chromosome-level genome assembly of Artemia franciscana.</title>
        <authorList>
            <person name="Jo E."/>
        </authorList>
    </citation>
    <scope>NUCLEOTIDE SEQUENCE</scope>
    <source>
        <tissue evidence="9">Whole body</tissue>
    </source>
</reference>
<protein>
    <recommendedName>
        <fullName evidence="8">DDE Tnp4 domain-containing protein</fullName>
    </recommendedName>
</protein>
<evidence type="ECO:0000256" key="3">
    <source>
        <dbReference type="ARBA" id="ARBA00006958"/>
    </source>
</evidence>
<feature type="domain" description="DDE Tnp4" evidence="8">
    <location>
        <begin position="204"/>
        <end position="369"/>
    </location>
</feature>
<comment type="subcellular location">
    <subcellularLocation>
        <location evidence="2">Nucleus</location>
    </subcellularLocation>
</comment>
<gene>
    <name evidence="9" type="ORF">QYM36_015535</name>
</gene>
<dbReference type="GO" id="GO:0004518">
    <property type="term" value="F:nuclease activity"/>
    <property type="evidence" value="ECO:0007669"/>
    <property type="project" value="UniProtKB-KW"/>
</dbReference>
<dbReference type="Pfam" id="PF13359">
    <property type="entry name" value="DDE_Tnp_4"/>
    <property type="match status" value="1"/>
</dbReference>
<dbReference type="InterPro" id="IPR045249">
    <property type="entry name" value="HARBI1-like"/>
</dbReference>
<proteinExistence type="inferred from homology"/>